<dbReference type="EMBL" id="CP116346">
    <property type="protein sequence ID" value="WIT12226.1"/>
    <property type="molecule type" value="Genomic_DNA"/>
</dbReference>
<organism evidence="2 3">
    <name type="scientific">Paucibacter sediminis</name>
    <dbReference type="NCBI Taxonomy" id="3019553"/>
    <lineage>
        <taxon>Bacteria</taxon>
        <taxon>Pseudomonadati</taxon>
        <taxon>Pseudomonadota</taxon>
        <taxon>Betaproteobacteria</taxon>
        <taxon>Burkholderiales</taxon>
        <taxon>Sphaerotilaceae</taxon>
        <taxon>Roseateles</taxon>
    </lineage>
</organism>
<dbReference type="InterPro" id="IPR007410">
    <property type="entry name" value="LpqE-like"/>
</dbReference>
<dbReference type="RefSeq" id="WP_285233319.1">
    <property type="nucleotide sequence ID" value="NZ_CP116346.1"/>
</dbReference>
<name>A0AA95NJU1_9BURK</name>
<gene>
    <name evidence="2" type="ORF">PFX98_01075</name>
</gene>
<dbReference type="Pfam" id="PF04314">
    <property type="entry name" value="PCuAC"/>
    <property type="match status" value="1"/>
</dbReference>
<proteinExistence type="predicted"/>
<dbReference type="SUPFAM" id="SSF110087">
    <property type="entry name" value="DR1885-like metal-binding protein"/>
    <property type="match status" value="1"/>
</dbReference>
<accession>A0AA95NJU1</accession>
<dbReference type="InterPro" id="IPR058248">
    <property type="entry name" value="Lxx211020-like"/>
</dbReference>
<reference evidence="2" key="1">
    <citation type="submission" date="2023-01" db="EMBL/GenBank/DDBJ databases">
        <title>Whole genome sequence of Paucibacter sp. S2-9 isolated from pond sediment.</title>
        <authorList>
            <person name="Jung J.Y."/>
        </authorList>
    </citation>
    <scope>NUCLEOTIDE SEQUENCE</scope>
    <source>
        <strain evidence="2">S2-9</strain>
    </source>
</reference>
<sequence length="149" mass="16007">MKSIFKISLAIASLALAGQALAQVDVSQAWVRATVAQQKATGAFLQLKAKRDSRLVEAHSKAAGVVEVHEMVMDGSTMKMRAVPALELPAGQLVELKPGGLHVMLMDLKQPIKAGDKLVLTLVFEDKASKQRESVEVQAEARQLGMPAH</sequence>
<evidence type="ECO:0000313" key="2">
    <source>
        <dbReference type="EMBL" id="WIT12226.1"/>
    </source>
</evidence>
<protein>
    <submittedName>
        <fullName evidence="2">Copper chaperone PCu(A)C</fullName>
    </submittedName>
</protein>
<keyword evidence="3" id="KW-1185">Reference proteome</keyword>
<dbReference type="KEGG" id="pais:PFX98_01075"/>
<dbReference type="Gene3D" id="2.60.40.1890">
    <property type="entry name" value="PCu(A)C copper chaperone"/>
    <property type="match status" value="1"/>
</dbReference>
<evidence type="ECO:0000313" key="3">
    <source>
        <dbReference type="Proteomes" id="UP001177769"/>
    </source>
</evidence>
<feature type="chain" id="PRO_5041687271" evidence="1">
    <location>
        <begin position="23"/>
        <end position="149"/>
    </location>
</feature>
<evidence type="ECO:0000256" key="1">
    <source>
        <dbReference type="SAM" id="SignalP"/>
    </source>
</evidence>
<feature type="signal peptide" evidence="1">
    <location>
        <begin position="1"/>
        <end position="22"/>
    </location>
</feature>
<dbReference type="InterPro" id="IPR036182">
    <property type="entry name" value="PCuAC_sf"/>
</dbReference>
<dbReference type="PANTHER" id="PTHR36302">
    <property type="entry name" value="BLR7088 PROTEIN"/>
    <property type="match status" value="1"/>
</dbReference>
<keyword evidence="1" id="KW-0732">Signal</keyword>
<dbReference type="PANTHER" id="PTHR36302:SF1">
    <property type="entry name" value="COPPER CHAPERONE PCU(A)C"/>
    <property type="match status" value="1"/>
</dbReference>
<dbReference type="AlphaFoldDB" id="A0AA95NJU1"/>
<dbReference type="Proteomes" id="UP001177769">
    <property type="component" value="Chromosome"/>
</dbReference>